<dbReference type="EMBL" id="AP028912">
    <property type="protein sequence ID" value="BES92870.1"/>
    <property type="molecule type" value="Genomic_DNA"/>
</dbReference>
<feature type="chain" id="PRO_5045864343" evidence="1">
    <location>
        <begin position="22"/>
        <end position="256"/>
    </location>
</feature>
<protein>
    <submittedName>
        <fullName evidence="2">Uncharacterized protein</fullName>
    </submittedName>
</protein>
<accession>A0ABN7AKX0</accession>
<organism evidence="2 3">
    <name type="scientific">Nesidiocoris tenuis</name>
    <dbReference type="NCBI Taxonomy" id="355587"/>
    <lineage>
        <taxon>Eukaryota</taxon>
        <taxon>Metazoa</taxon>
        <taxon>Ecdysozoa</taxon>
        <taxon>Arthropoda</taxon>
        <taxon>Hexapoda</taxon>
        <taxon>Insecta</taxon>
        <taxon>Pterygota</taxon>
        <taxon>Neoptera</taxon>
        <taxon>Paraneoptera</taxon>
        <taxon>Hemiptera</taxon>
        <taxon>Heteroptera</taxon>
        <taxon>Panheteroptera</taxon>
        <taxon>Cimicomorpha</taxon>
        <taxon>Miridae</taxon>
        <taxon>Dicyphina</taxon>
        <taxon>Nesidiocoris</taxon>
    </lineage>
</organism>
<reference evidence="2 3" key="1">
    <citation type="submission" date="2023-09" db="EMBL/GenBank/DDBJ databases">
        <title>Nesidiocoris tenuis whole genome shotgun sequence.</title>
        <authorList>
            <person name="Shibata T."/>
            <person name="Shimoda M."/>
            <person name="Kobayashi T."/>
            <person name="Uehara T."/>
        </authorList>
    </citation>
    <scope>NUCLEOTIDE SEQUENCE [LARGE SCALE GENOMIC DNA]</scope>
    <source>
        <strain evidence="2 3">Japan</strain>
    </source>
</reference>
<dbReference type="Proteomes" id="UP001307889">
    <property type="component" value="Chromosome 4"/>
</dbReference>
<evidence type="ECO:0000256" key="1">
    <source>
        <dbReference type="SAM" id="SignalP"/>
    </source>
</evidence>
<feature type="signal peptide" evidence="1">
    <location>
        <begin position="1"/>
        <end position="21"/>
    </location>
</feature>
<proteinExistence type="predicted"/>
<evidence type="ECO:0000313" key="2">
    <source>
        <dbReference type="EMBL" id="BES92870.1"/>
    </source>
</evidence>
<name>A0ABN7AKX0_9HEMI</name>
<evidence type="ECO:0000313" key="3">
    <source>
        <dbReference type="Proteomes" id="UP001307889"/>
    </source>
</evidence>
<keyword evidence="1" id="KW-0732">Signal</keyword>
<gene>
    <name evidence="2" type="ORF">NTJ_05680</name>
</gene>
<sequence length="256" mass="26380">MRLKLSAFCVLLLVAGYQSAAQEVRSIRDLLSKGQQQIKQTVDLGSSLVSKGMGAGNHIAQVTANLVNESVGKGTATGKLIVGTGTAVAGHILAKGVNKAVSHSDKVDAAFSRVPVIGTIVKHQNDKARQRLSSLNKVTQSLLDGIDAVTDASAALTVAATQLGTAALSNSAKVGTAVGQTSVAVGKTIVQTGIDNVFTLGHNVIDQVEAGKFNITALRDNLSTGSKLILNDNAKSALTSLLPVLNQTFTSLSKKN</sequence>
<keyword evidence="3" id="KW-1185">Reference proteome</keyword>